<feature type="compositionally biased region" description="Polar residues" evidence="2">
    <location>
        <begin position="107"/>
        <end position="116"/>
    </location>
</feature>
<name>A0A7W8HET1_9FIRM</name>
<dbReference type="AlphaFoldDB" id="A0A7W8HET1"/>
<dbReference type="InterPro" id="IPR016032">
    <property type="entry name" value="Sig_transdc_resp-reg_C-effctor"/>
</dbReference>
<evidence type="ECO:0000313" key="5">
    <source>
        <dbReference type="EMBL" id="MBB5266337.1"/>
    </source>
</evidence>
<comment type="caution">
    <text evidence="5">The sequence shown here is derived from an EMBL/GenBank/DDBJ whole genome shotgun (WGS) entry which is preliminary data.</text>
</comment>
<dbReference type="Gene3D" id="3.10.290.30">
    <property type="entry name" value="MM3350-like"/>
    <property type="match status" value="1"/>
</dbReference>
<dbReference type="InterPro" id="IPR036388">
    <property type="entry name" value="WH-like_DNA-bd_sf"/>
</dbReference>
<dbReference type="EMBL" id="JACHFW010000028">
    <property type="protein sequence ID" value="MBB5266337.1"/>
    <property type="molecule type" value="Genomic_DNA"/>
</dbReference>
<feature type="domain" description="HTH luxR-type" evidence="3">
    <location>
        <begin position="45"/>
        <end position="78"/>
    </location>
</feature>
<dbReference type="SUPFAM" id="SSF46894">
    <property type="entry name" value="C-terminal effector domain of the bipartite response regulators"/>
    <property type="match status" value="1"/>
</dbReference>
<dbReference type="SUPFAM" id="SSF159941">
    <property type="entry name" value="MM3350-like"/>
    <property type="match status" value="2"/>
</dbReference>
<dbReference type="RefSeq" id="WP_070089509.1">
    <property type="nucleotide sequence ID" value="NZ_JACHFW010000028.1"/>
</dbReference>
<gene>
    <name evidence="5" type="ORF">HNP82_003494</name>
</gene>
<feature type="region of interest" description="Disordered" evidence="2">
    <location>
        <begin position="102"/>
        <end position="126"/>
    </location>
</feature>
<evidence type="ECO:0000256" key="1">
    <source>
        <dbReference type="SAM" id="Coils"/>
    </source>
</evidence>
<dbReference type="PANTHER" id="PTHR41878:SF1">
    <property type="entry name" value="TNPR PROTEIN"/>
    <property type="match status" value="1"/>
</dbReference>
<accession>A0A7W8HET1</accession>
<dbReference type="InterPro" id="IPR012912">
    <property type="entry name" value="Plasmid_pRiA4b_Orf3-like"/>
</dbReference>
<sequence>MDELYQQIINIYKETGSVKKTAEELGTYPIKVRRVLITEGLWHSKTSEQVADLLAKGKSVAEIAEELVISEKNVQSYMPYSRGQYGGEDRSNEAIRSEEYRGRMQQAAKNQVTNTEARSKKKENDIQEQRRLLEELRSEKERLLKEKKEFWDMIEAEMKRVPMAMQLHLELDLGYFADEHKEVLRRYGRMKDGITRDFIVPGNMTLHGLHYAIMKAFGWQNSHLHSYVPYEDEFKKMTDGGLVKEWTRQVGMYFRFPSENYEDIYWDDDYEEGESFKTWLKSKYCGPYSYEGVGEHYIPAQIEVDRFRKDWPAIQKKTTDQRTWNVYMEGQCEEMLERPMLWTVLKTPAEQADWDSWKQEKEAALKQVEKKRKDIIKKYRQLTARMDQIVEEAGTHFDEEGNPTIDMVPYFREMEELDRELEMLCIDYNPEPIPALSALCYRYDYGDGWEIKITCTNAWYDKTVYARDEEGDMLHDKNGFVPEKALFVDAFGQQIDGEFLDKLRDIQRKEKPICIAWDGMSLVDDVGGVGGFCEFLETINGDNPEEKKSYKTWARSLGWTGRMPKPENML</sequence>
<evidence type="ECO:0000259" key="3">
    <source>
        <dbReference type="Pfam" id="PF00196"/>
    </source>
</evidence>
<dbReference type="PANTHER" id="PTHR41878">
    <property type="entry name" value="LEXA REPRESSOR-RELATED"/>
    <property type="match status" value="1"/>
</dbReference>
<evidence type="ECO:0000259" key="4">
    <source>
        <dbReference type="Pfam" id="PF07929"/>
    </source>
</evidence>
<organism evidence="5 6">
    <name type="scientific">Catenibacillus scindens</name>
    <dbReference type="NCBI Taxonomy" id="673271"/>
    <lineage>
        <taxon>Bacteria</taxon>
        <taxon>Bacillati</taxon>
        <taxon>Bacillota</taxon>
        <taxon>Clostridia</taxon>
        <taxon>Lachnospirales</taxon>
        <taxon>Lachnospiraceae</taxon>
        <taxon>Catenibacillus</taxon>
    </lineage>
</organism>
<dbReference type="Pfam" id="PF07929">
    <property type="entry name" value="PRiA4_ORF3"/>
    <property type="match status" value="1"/>
</dbReference>
<proteinExistence type="predicted"/>
<reference evidence="5 6" key="1">
    <citation type="submission" date="2020-08" db="EMBL/GenBank/DDBJ databases">
        <title>Genomic Encyclopedia of Type Strains, Phase IV (KMG-IV): sequencing the most valuable type-strain genomes for metagenomic binning, comparative biology and taxonomic classification.</title>
        <authorList>
            <person name="Goeker M."/>
        </authorList>
    </citation>
    <scope>NUCLEOTIDE SEQUENCE [LARGE SCALE GENOMIC DNA]</scope>
    <source>
        <strain evidence="5 6">DSM 106146</strain>
    </source>
</reference>
<evidence type="ECO:0000256" key="2">
    <source>
        <dbReference type="SAM" id="MobiDB-lite"/>
    </source>
</evidence>
<feature type="domain" description="Plasmid pRiA4b Orf3-like" evidence="4">
    <location>
        <begin position="190"/>
        <end position="236"/>
    </location>
</feature>
<keyword evidence="6" id="KW-1185">Reference proteome</keyword>
<dbReference type="Pfam" id="PF00196">
    <property type="entry name" value="GerE"/>
    <property type="match status" value="1"/>
</dbReference>
<dbReference type="GO" id="GO:0006355">
    <property type="term" value="P:regulation of DNA-templated transcription"/>
    <property type="evidence" value="ECO:0007669"/>
    <property type="project" value="InterPro"/>
</dbReference>
<feature type="coiled-coil region" evidence="1">
    <location>
        <begin position="358"/>
        <end position="392"/>
    </location>
</feature>
<protein>
    <submittedName>
        <fullName evidence="5">Putative transcriptional regulator</fullName>
    </submittedName>
</protein>
<keyword evidence="1" id="KW-0175">Coiled coil</keyword>
<dbReference type="Proteomes" id="UP000543642">
    <property type="component" value="Unassembled WGS sequence"/>
</dbReference>
<dbReference type="InterPro" id="IPR024047">
    <property type="entry name" value="MM3350-like_sf"/>
</dbReference>
<evidence type="ECO:0000313" key="6">
    <source>
        <dbReference type="Proteomes" id="UP000543642"/>
    </source>
</evidence>
<dbReference type="InterPro" id="IPR000792">
    <property type="entry name" value="Tscrpt_reg_LuxR_C"/>
</dbReference>
<dbReference type="Gene3D" id="1.10.10.10">
    <property type="entry name" value="Winged helix-like DNA-binding domain superfamily/Winged helix DNA-binding domain"/>
    <property type="match status" value="1"/>
</dbReference>
<dbReference type="GO" id="GO:0003677">
    <property type="term" value="F:DNA binding"/>
    <property type="evidence" value="ECO:0007669"/>
    <property type="project" value="InterPro"/>
</dbReference>